<evidence type="ECO:0000313" key="2">
    <source>
        <dbReference type="EMBL" id="KKM20604.1"/>
    </source>
</evidence>
<dbReference type="Pfam" id="PF02195">
    <property type="entry name" value="ParB_N"/>
    <property type="match status" value="1"/>
</dbReference>
<comment type="caution">
    <text evidence="2">The sequence shown here is derived from an EMBL/GenBank/DDBJ whole genome shotgun (WGS) entry which is preliminary data.</text>
</comment>
<dbReference type="Gene3D" id="3.90.1530.10">
    <property type="entry name" value="Conserved hypothetical protein from pyrococcus furiosus pfu- 392566-001, ParB domain"/>
    <property type="match status" value="1"/>
</dbReference>
<dbReference type="SUPFAM" id="SSF110849">
    <property type="entry name" value="ParB/Sulfiredoxin"/>
    <property type="match status" value="1"/>
</dbReference>
<evidence type="ECO:0000259" key="1">
    <source>
        <dbReference type="SMART" id="SM00470"/>
    </source>
</evidence>
<accession>A0A0F9ILE7</accession>
<organism evidence="2">
    <name type="scientific">marine sediment metagenome</name>
    <dbReference type="NCBI Taxonomy" id="412755"/>
    <lineage>
        <taxon>unclassified sequences</taxon>
        <taxon>metagenomes</taxon>
        <taxon>ecological metagenomes</taxon>
    </lineage>
</organism>
<sequence length="268" mass="29818">MPITPERYAKDQISRNLKWVVKRRLVYIDPSEIELDVPVDEAHVESLGQSIQKSGQLTPILVRRATAQTTGELLVIDGFHRAIAMKSLGKVIEAIEVDCTNEEFWTARIVSAIQHEEVKADRAMLWVQELWKATPYTAEYKTVTAAIRAVEAGKATSEVRALIKGWAKQWGTADSTLRKWVAYGTSNPTPKMVVPKTKTQVPTEKMHTTSVALLNSGLVYLADLAALKPEGLKPETSKLIIERIKAIDVEHTRVLPLLGDTQGDTCHD</sequence>
<dbReference type="InterPro" id="IPR036086">
    <property type="entry name" value="ParB/Sulfiredoxin_sf"/>
</dbReference>
<feature type="domain" description="ParB-like N-terminal" evidence="1">
    <location>
        <begin position="26"/>
        <end position="113"/>
    </location>
</feature>
<reference evidence="2" key="1">
    <citation type="journal article" date="2015" name="Nature">
        <title>Complex archaea that bridge the gap between prokaryotes and eukaryotes.</title>
        <authorList>
            <person name="Spang A."/>
            <person name="Saw J.H."/>
            <person name="Jorgensen S.L."/>
            <person name="Zaremba-Niedzwiedzka K."/>
            <person name="Martijn J."/>
            <person name="Lind A.E."/>
            <person name="van Eijk R."/>
            <person name="Schleper C."/>
            <person name="Guy L."/>
            <person name="Ettema T.J."/>
        </authorList>
    </citation>
    <scope>NUCLEOTIDE SEQUENCE</scope>
</reference>
<proteinExistence type="predicted"/>
<dbReference type="AlphaFoldDB" id="A0A0F9ILE7"/>
<protein>
    <recommendedName>
        <fullName evidence="1">ParB-like N-terminal domain-containing protein</fullName>
    </recommendedName>
</protein>
<dbReference type="EMBL" id="LAZR01013731">
    <property type="protein sequence ID" value="KKM20604.1"/>
    <property type="molecule type" value="Genomic_DNA"/>
</dbReference>
<dbReference type="SMART" id="SM00470">
    <property type="entry name" value="ParB"/>
    <property type="match status" value="1"/>
</dbReference>
<gene>
    <name evidence="2" type="ORF">LCGC14_1643780</name>
</gene>
<name>A0A0F9ILE7_9ZZZZ</name>
<dbReference type="InterPro" id="IPR003115">
    <property type="entry name" value="ParB_N"/>
</dbReference>